<dbReference type="RefSeq" id="WP_136562573.1">
    <property type="nucleotide sequence ID" value="NZ_BAABLS010000008.1"/>
</dbReference>
<protein>
    <recommendedName>
        <fullName evidence="4">PQ-loop repeat-containing protein</fullName>
    </recommendedName>
</protein>
<keyword evidence="3" id="KW-1185">Reference proteome</keyword>
<dbReference type="Gene3D" id="1.20.1280.290">
    <property type="match status" value="1"/>
</dbReference>
<feature type="transmembrane region" description="Helical" evidence="1">
    <location>
        <begin position="61"/>
        <end position="83"/>
    </location>
</feature>
<reference evidence="2 3" key="1">
    <citation type="journal article" date="2009" name="Int. J. Syst. Evol. Microbiol.">
        <title>Nocardioides caeni sp. nov., isolated from wastewater.</title>
        <authorList>
            <person name="Yoon J.H."/>
            <person name="Kang S.J."/>
            <person name="Park S."/>
            <person name="Kim W."/>
            <person name="Oh T.K."/>
        </authorList>
    </citation>
    <scope>NUCLEOTIDE SEQUENCE [LARGE SCALE GENOMIC DNA]</scope>
    <source>
        <strain evidence="2 3">DSM 23134</strain>
    </source>
</reference>
<organism evidence="2 3">
    <name type="scientific">Nocardioides caeni</name>
    <dbReference type="NCBI Taxonomy" id="574700"/>
    <lineage>
        <taxon>Bacteria</taxon>
        <taxon>Bacillati</taxon>
        <taxon>Actinomycetota</taxon>
        <taxon>Actinomycetes</taxon>
        <taxon>Propionibacteriales</taxon>
        <taxon>Nocardioidaceae</taxon>
        <taxon>Nocardioides</taxon>
    </lineage>
</organism>
<proteinExistence type="predicted"/>
<evidence type="ECO:0000313" key="3">
    <source>
        <dbReference type="Proteomes" id="UP000307087"/>
    </source>
</evidence>
<gene>
    <name evidence="2" type="ORF">E9934_09220</name>
</gene>
<name>A0A4S8NFQ3_9ACTN</name>
<keyword evidence="1" id="KW-0812">Transmembrane</keyword>
<dbReference type="AlphaFoldDB" id="A0A4S8NFQ3"/>
<accession>A0A4S8NFQ3</accession>
<dbReference type="EMBL" id="STGW01000004">
    <property type="protein sequence ID" value="THV14811.1"/>
    <property type="molecule type" value="Genomic_DNA"/>
</dbReference>
<keyword evidence="1" id="KW-0472">Membrane</keyword>
<evidence type="ECO:0000256" key="1">
    <source>
        <dbReference type="SAM" id="Phobius"/>
    </source>
</evidence>
<evidence type="ECO:0000313" key="2">
    <source>
        <dbReference type="EMBL" id="THV14811.1"/>
    </source>
</evidence>
<dbReference type="Proteomes" id="UP000307087">
    <property type="component" value="Unassembled WGS sequence"/>
</dbReference>
<comment type="caution">
    <text evidence="2">The sequence shown here is derived from an EMBL/GenBank/DDBJ whole genome shotgun (WGS) entry which is preliminary data.</text>
</comment>
<evidence type="ECO:0008006" key="4">
    <source>
        <dbReference type="Google" id="ProtNLM"/>
    </source>
</evidence>
<dbReference type="OrthoDB" id="3789004at2"/>
<sequence length="91" mass="9577">MIEAVGYVGSAGAASMWIPQAWRAVRHRADPDLLAPISLATYLVAMAFNALLITYGATKSAAPVVVAGVANLVCATVIVAVLLRSRARNRR</sequence>
<keyword evidence="1" id="KW-1133">Transmembrane helix</keyword>
<feature type="transmembrane region" description="Helical" evidence="1">
    <location>
        <begin position="33"/>
        <end position="55"/>
    </location>
</feature>